<dbReference type="GO" id="GO:0019627">
    <property type="term" value="P:urea metabolic process"/>
    <property type="evidence" value="ECO:0007669"/>
    <property type="project" value="UniProtKB-ARBA"/>
</dbReference>
<evidence type="ECO:0000313" key="9">
    <source>
        <dbReference type="EMBL" id="PPQ68392.1"/>
    </source>
</evidence>
<dbReference type="EC" id="3.5.3.11" evidence="4"/>
<dbReference type="GO" id="GO:0033389">
    <property type="term" value="P:putrescine biosynthetic process from arginine, via agmatine"/>
    <property type="evidence" value="ECO:0007669"/>
    <property type="project" value="TreeGrafter"/>
</dbReference>
<feature type="binding site" evidence="5">
    <location>
        <position position="222"/>
    </location>
    <ligand>
        <name>Mn(2+)</name>
        <dbReference type="ChEBI" id="CHEBI:29035"/>
        <label>1</label>
    </ligand>
</feature>
<accession>A0A409VQ44</accession>
<gene>
    <name evidence="9" type="ORF">CVT25_007930</name>
</gene>
<dbReference type="EMBL" id="NHYD01003958">
    <property type="protein sequence ID" value="PPQ68392.1"/>
    <property type="molecule type" value="Genomic_DNA"/>
</dbReference>
<protein>
    <recommendedName>
        <fullName evidence="4">agmatinase</fullName>
        <ecNumber evidence="4">3.5.3.11</ecNumber>
    </recommendedName>
</protein>
<dbReference type="Gene3D" id="3.40.800.10">
    <property type="entry name" value="Ureohydrolase domain"/>
    <property type="match status" value="1"/>
</dbReference>
<evidence type="ECO:0000313" key="10">
    <source>
        <dbReference type="Proteomes" id="UP000283269"/>
    </source>
</evidence>
<evidence type="ECO:0000256" key="4">
    <source>
        <dbReference type="ARBA" id="ARBA00066392"/>
    </source>
</evidence>
<feature type="chain" id="PRO_5019072814" description="agmatinase" evidence="8">
    <location>
        <begin position="18"/>
        <end position="397"/>
    </location>
</feature>
<keyword evidence="5" id="KW-0464">Manganese</keyword>
<dbReference type="InParanoid" id="A0A409VQ44"/>
<feature type="signal peptide" evidence="8">
    <location>
        <begin position="1"/>
        <end position="17"/>
    </location>
</feature>
<evidence type="ECO:0000256" key="5">
    <source>
        <dbReference type="PIRSR" id="PIRSR036979-1"/>
    </source>
</evidence>
<dbReference type="GO" id="GO:0046872">
    <property type="term" value="F:metal ion binding"/>
    <property type="evidence" value="ECO:0007669"/>
    <property type="project" value="UniProtKB-KW"/>
</dbReference>
<dbReference type="PANTHER" id="PTHR11358">
    <property type="entry name" value="ARGINASE/AGMATINASE"/>
    <property type="match status" value="1"/>
</dbReference>
<sequence>MKFSILLSFCLFVTTFAHDHPEHSDQVPLDYVRFPLPIYRTSNGEVTADAIFSGITTFAKLPWVQCLTRERHIPFDIAFIGAPFDTGTSYRPGARFGPAGIRAGSRRLTLYGGYNVPLDVNPFNSGLRIVDCGDIPVTPYDNKYAIQQIEDGHKSLLQREAYSPLGNDSITGQKLTPISTDGKNHPRIITLGGDHTIVLPLLRSIYSAYGPISVIHFDSHLDTWKPSVFGGAPSEQAAINHGTYFYWASQEGLINNGTSIASLFHGAIRTTLSGPEDYTNDDEAGFKRIEAREIDTIGTDGIIKKIRETVGAGPVYLSIDIDSIDPAFAPATGTPETGGWSTRELRTILRGLDGLQIVSADIVEVAPAYDTNAELTTMVLFEVLSVMAKTPLGKVVG</sequence>
<dbReference type="OrthoDB" id="288726at2759"/>
<dbReference type="GO" id="GO:0008783">
    <property type="term" value="F:agmatinase activity"/>
    <property type="evidence" value="ECO:0007669"/>
    <property type="project" value="UniProtKB-EC"/>
</dbReference>
<comment type="cofactor">
    <cofactor evidence="5">
        <name>Mn(2+)</name>
        <dbReference type="ChEBI" id="CHEBI:29035"/>
    </cofactor>
    <text evidence="5">Binds 2 manganese ions per subunit.</text>
</comment>
<proteinExistence type="inferred from homology"/>
<dbReference type="FunFam" id="3.40.800.10:FF:000006">
    <property type="entry name" value="Agmatinase 1"/>
    <property type="match status" value="1"/>
</dbReference>
<evidence type="ECO:0000256" key="3">
    <source>
        <dbReference type="ARBA" id="ARBA00050304"/>
    </source>
</evidence>
<feature type="binding site" evidence="5">
    <location>
        <position position="218"/>
    </location>
    <ligand>
        <name>Mn(2+)</name>
        <dbReference type="ChEBI" id="CHEBI:29035"/>
        <label>1</label>
    </ligand>
</feature>
<dbReference type="InterPro" id="IPR006035">
    <property type="entry name" value="Ureohydrolase"/>
</dbReference>
<dbReference type="InterPro" id="IPR020855">
    <property type="entry name" value="Ureohydrolase_Mn_BS"/>
</dbReference>
<keyword evidence="8" id="KW-0732">Signal</keyword>
<comment type="caution">
    <text evidence="9">The sequence shown here is derived from an EMBL/GenBank/DDBJ whole genome shotgun (WGS) entry which is preliminary data.</text>
</comment>
<organism evidence="9 10">
    <name type="scientific">Psilocybe cyanescens</name>
    <dbReference type="NCBI Taxonomy" id="93625"/>
    <lineage>
        <taxon>Eukaryota</taxon>
        <taxon>Fungi</taxon>
        <taxon>Dikarya</taxon>
        <taxon>Basidiomycota</taxon>
        <taxon>Agaricomycotina</taxon>
        <taxon>Agaricomycetes</taxon>
        <taxon>Agaricomycetidae</taxon>
        <taxon>Agaricales</taxon>
        <taxon>Agaricineae</taxon>
        <taxon>Strophariaceae</taxon>
        <taxon>Psilocybe</taxon>
    </lineage>
</organism>
<dbReference type="FunCoup" id="A0A409VQ44">
    <property type="interactions" value="30"/>
</dbReference>
<feature type="binding site" evidence="5">
    <location>
        <position position="220"/>
    </location>
    <ligand>
        <name>Mn(2+)</name>
        <dbReference type="ChEBI" id="CHEBI:29035"/>
        <label>1</label>
    </ligand>
</feature>
<comment type="catalytic activity">
    <reaction evidence="3">
        <text>agmatine + H2O = urea + putrescine</text>
        <dbReference type="Rhea" id="RHEA:13929"/>
        <dbReference type="ChEBI" id="CHEBI:15377"/>
        <dbReference type="ChEBI" id="CHEBI:16199"/>
        <dbReference type="ChEBI" id="CHEBI:58145"/>
        <dbReference type="ChEBI" id="CHEBI:326268"/>
        <dbReference type="EC" id="3.5.3.11"/>
    </reaction>
</comment>
<dbReference type="PRINTS" id="PR00116">
    <property type="entry name" value="ARGINASE"/>
</dbReference>
<dbReference type="CDD" id="cd11592">
    <property type="entry name" value="Agmatinase_PAH"/>
    <property type="match status" value="1"/>
</dbReference>
<feature type="binding site" evidence="5">
    <location>
        <position position="195"/>
    </location>
    <ligand>
        <name>Mn(2+)</name>
        <dbReference type="ChEBI" id="CHEBI:29035"/>
        <label>1</label>
    </ligand>
</feature>
<keyword evidence="1 5" id="KW-0479">Metal-binding</keyword>
<evidence type="ECO:0000256" key="8">
    <source>
        <dbReference type="SAM" id="SignalP"/>
    </source>
</evidence>
<evidence type="ECO:0000256" key="1">
    <source>
        <dbReference type="ARBA" id="ARBA00022723"/>
    </source>
</evidence>
<dbReference type="AlphaFoldDB" id="A0A409VQ44"/>
<feature type="binding site" evidence="5">
    <location>
        <position position="322"/>
    </location>
    <ligand>
        <name>Mn(2+)</name>
        <dbReference type="ChEBI" id="CHEBI:29035"/>
        <label>1</label>
    </ligand>
</feature>
<dbReference type="PANTHER" id="PTHR11358:SF30">
    <property type="entry name" value="AGMATINASE 1-RELATED"/>
    <property type="match status" value="1"/>
</dbReference>
<evidence type="ECO:0000256" key="2">
    <source>
        <dbReference type="ARBA" id="ARBA00022801"/>
    </source>
</evidence>
<dbReference type="InterPro" id="IPR023696">
    <property type="entry name" value="Ureohydrolase_dom_sf"/>
</dbReference>
<dbReference type="SUPFAM" id="SSF52768">
    <property type="entry name" value="Arginase/deacetylase"/>
    <property type="match status" value="1"/>
</dbReference>
<dbReference type="PROSITE" id="PS51409">
    <property type="entry name" value="ARGINASE_2"/>
    <property type="match status" value="1"/>
</dbReference>
<feature type="binding site" evidence="5">
    <location>
        <position position="320"/>
    </location>
    <ligand>
        <name>Mn(2+)</name>
        <dbReference type="ChEBI" id="CHEBI:29035"/>
        <label>1</label>
    </ligand>
</feature>
<evidence type="ECO:0000256" key="6">
    <source>
        <dbReference type="PROSITE-ProRule" id="PRU00742"/>
    </source>
</evidence>
<dbReference type="PROSITE" id="PS01053">
    <property type="entry name" value="ARGINASE_1"/>
    <property type="match status" value="1"/>
</dbReference>
<dbReference type="STRING" id="93625.A0A409VQ44"/>
<keyword evidence="10" id="KW-1185">Reference proteome</keyword>
<keyword evidence="2 7" id="KW-0378">Hydrolase</keyword>
<comment type="similarity">
    <text evidence="6 7">Belongs to the arginase family.</text>
</comment>
<dbReference type="PIRSF" id="PIRSF036979">
    <property type="entry name" value="Arginase"/>
    <property type="match status" value="1"/>
</dbReference>
<dbReference type="Proteomes" id="UP000283269">
    <property type="component" value="Unassembled WGS sequence"/>
</dbReference>
<dbReference type="Pfam" id="PF00491">
    <property type="entry name" value="Arginase"/>
    <property type="match status" value="1"/>
</dbReference>
<name>A0A409VQ44_PSICY</name>
<reference evidence="9 10" key="1">
    <citation type="journal article" date="2018" name="Evol. Lett.">
        <title>Horizontal gene cluster transfer increased hallucinogenic mushroom diversity.</title>
        <authorList>
            <person name="Reynolds H.T."/>
            <person name="Vijayakumar V."/>
            <person name="Gluck-Thaler E."/>
            <person name="Korotkin H.B."/>
            <person name="Matheny P.B."/>
            <person name="Slot J.C."/>
        </authorList>
    </citation>
    <scope>NUCLEOTIDE SEQUENCE [LARGE SCALE GENOMIC DNA]</scope>
    <source>
        <strain evidence="9 10">2631</strain>
    </source>
</reference>
<evidence type="ECO:0000256" key="7">
    <source>
        <dbReference type="RuleBase" id="RU003684"/>
    </source>
</evidence>